<evidence type="ECO:0000256" key="10">
    <source>
        <dbReference type="PIRSR" id="PIRSR005586-1"/>
    </source>
</evidence>
<dbReference type="PIRSF" id="PIRSF005586">
    <property type="entry name" value="RNApol_RpoM"/>
    <property type="match status" value="1"/>
</dbReference>
<dbReference type="Proteomes" id="UP000728032">
    <property type="component" value="Unassembled WGS sequence"/>
</dbReference>
<dbReference type="EMBL" id="CAJPVJ010002144">
    <property type="protein sequence ID" value="CAG2165829.1"/>
    <property type="molecule type" value="Genomic_DNA"/>
</dbReference>
<keyword evidence="6 9" id="KW-0804">Transcription</keyword>
<comment type="function">
    <text evidence="8">Core component of RNA polymerase I (Pol I), a DNA-dependent RNA polymerase which synthesizes ribosomal RNA precursors using the four ribonucleoside triphosphates as substrates. Can mediate Pol I proofreading of the nascent RNA transcript. Anchors into the Pol I active site to monitor transcription fidelity and cleave mis-incorporated 5'-ribonucleotides.</text>
</comment>
<evidence type="ECO:0000313" key="14">
    <source>
        <dbReference type="Proteomes" id="UP000728032"/>
    </source>
</evidence>
<evidence type="ECO:0000256" key="9">
    <source>
        <dbReference type="PIRNR" id="PIRNR005586"/>
    </source>
</evidence>
<evidence type="ECO:0000256" key="6">
    <source>
        <dbReference type="ARBA" id="ARBA00023163"/>
    </source>
</evidence>
<dbReference type="InterPro" id="IPR019761">
    <property type="entry name" value="DNA-dir_RNA_pol-M_15_CS"/>
</dbReference>
<keyword evidence="7 9" id="KW-0539">Nucleus</keyword>
<evidence type="ECO:0000256" key="2">
    <source>
        <dbReference type="ARBA" id="ARBA00022478"/>
    </source>
</evidence>
<dbReference type="PROSITE" id="PS51133">
    <property type="entry name" value="ZF_TFIIS_2"/>
    <property type="match status" value="1"/>
</dbReference>
<keyword evidence="4 11" id="KW-0863">Zinc-finger</keyword>
<dbReference type="AlphaFoldDB" id="A0A7R9LQ59"/>
<feature type="binding site" evidence="10">
    <location>
        <position position="84"/>
    </location>
    <ligand>
        <name>Zn(2+)</name>
        <dbReference type="ChEBI" id="CHEBI:29105"/>
        <label>2</label>
    </ligand>
</feature>
<feature type="binding site" evidence="10">
    <location>
        <position position="112"/>
    </location>
    <ligand>
        <name>Zn(2+)</name>
        <dbReference type="ChEBI" id="CHEBI:29105"/>
        <label>2</label>
    </ligand>
</feature>
<evidence type="ECO:0000256" key="1">
    <source>
        <dbReference type="ARBA" id="ARBA00004604"/>
    </source>
</evidence>
<gene>
    <name evidence="13" type="ORF">ONB1V03_LOCUS5367</name>
</gene>
<comment type="function">
    <text evidence="9">DNA-dependent RNA polymerase catalyzes the transcription of DNA into RNA using the four ribonucleoside triphosphates as substrates.</text>
</comment>
<dbReference type="EMBL" id="OC916969">
    <property type="protein sequence ID" value="CAD7645752.1"/>
    <property type="molecule type" value="Genomic_DNA"/>
</dbReference>
<feature type="binding site" evidence="10">
    <location>
        <position position="30"/>
    </location>
    <ligand>
        <name>Zn(2+)</name>
        <dbReference type="ChEBI" id="CHEBI:29105"/>
        <label>1</label>
    </ligand>
</feature>
<evidence type="ECO:0000256" key="8">
    <source>
        <dbReference type="ARBA" id="ARBA00044497"/>
    </source>
</evidence>
<keyword evidence="2 9" id="KW-0240">DNA-directed RNA polymerase</keyword>
<sequence>MSQSVTEFCEKCGSILPLPLSMDVVKEIRCHACEHVVDAKRFHGVAATTRIVFNTKSLINKGSTEATRGSQSQGPVVERKCQKCGHERQTFATLQTRSADEGQTVFYTCLNCGAQENENS</sequence>
<dbReference type="InterPro" id="IPR034004">
    <property type="entry name" value="Zn_ribbon_RPA12_C"/>
</dbReference>
<dbReference type="SMART" id="SM00440">
    <property type="entry name" value="ZnF_C2C2"/>
    <property type="match status" value="1"/>
</dbReference>
<accession>A0A7R9LQ59</accession>
<dbReference type="SUPFAM" id="SSF57783">
    <property type="entry name" value="Zinc beta-ribbon"/>
    <property type="match status" value="1"/>
</dbReference>
<dbReference type="OrthoDB" id="10056816at2759"/>
<dbReference type="CDD" id="cd10507">
    <property type="entry name" value="Zn-ribbon_RPA12"/>
    <property type="match status" value="1"/>
</dbReference>
<dbReference type="Gene3D" id="2.20.25.10">
    <property type="match status" value="1"/>
</dbReference>
<dbReference type="GO" id="GO:0006363">
    <property type="term" value="P:termination of RNA polymerase I transcription"/>
    <property type="evidence" value="ECO:0007669"/>
    <property type="project" value="TreeGrafter"/>
</dbReference>
<feature type="binding site" evidence="10">
    <location>
        <position position="81"/>
    </location>
    <ligand>
        <name>Zn(2+)</name>
        <dbReference type="ChEBI" id="CHEBI:29105"/>
        <label>2</label>
    </ligand>
</feature>
<comment type="similarity">
    <text evidence="9">Belongs to the archaeal rpoM/eukaryotic RPA12/RPB9/RPC11 RNA polymerase family.</text>
</comment>
<reference evidence="13" key="1">
    <citation type="submission" date="2020-11" db="EMBL/GenBank/DDBJ databases">
        <authorList>
            <person name="Tran Van P."/>
        </authorList>
    </citation>
    <scope>NUCLEOTIDE SEQUENCE</scope>
</reference>
<feature type="binding site" evidence="10">
    <location>
        <position position="9"/>
    </location>
    <ligand>
        <name>Zn(2+)</name>
        <dbReference type="ChEBI" id="CHEBI:29105"/>
        <label>1</label>
    </ligand>
</feature>
<comment type="subcellular location">
    <subcellularLocation>
        <location evidence="1">Nucleus</location>
        <location evidence="1">Nucleolus</location>
    </subcellularLocation>
</comment>
<evidence type="ECO:0000256" key="7">
    <source>
        <dbReference type="ARBA" id="ARBA00023242"/>
    </source>
</evidence>
<evidence type="ECO:0000256" key="4">
    <source>
        <dbReference type="ARBA" id="ARBA00022771"/>
    </source>
</evidence>
<name>A0A7R9LQ59_9ACAR</name>
<dbReference type="InterPro" id="IPR012164">
    <property type="entry name" value="Rpa12/Rpb9/Rpc10/TFS"/>
</dbReference>
<dbReference type="Pfam" id="PF01096">
    <property type="entry name" value="Zn_ribbon_TFIIS"/>
    <property type="match status" value="1"/>
</dbReference>
<dbReference type="PANTHER" id="PTHR11239:SF14">
    <property type="entry name" value="DNA-DIRECTED RNA POLYMERASE I SUBUNIT RPA12"/>
    <property type="match status" value="1"/>
</dbReference>
<dbReference type="PROSITE" id="PS01030">
    <property type="entry name" value="RNA_POL_M_15KD"/>
    <property type="match status" value="1"/>
</dbReference>
<evidence type="ECO:0000256" key="5">
    <source>
        <dbReference type="ARBA" id="ARBA00022833"/>
    </source>
</evidence>
<dbReference type="GO" id="GO:0008270">
    <property type="term" value="F:zinc ion binding"/>
    <property type="evidence" value="ECO:0007669"/>
    <property type="project" value="UniProtKB-KW"/>
</dbReference>
<evidence type="ECO:0000259" key="12">
    <source>
        <dbReference type="PROSITE" id="PS51133"/>
    </source>
</evidence>
<feature type="binding site" evidence="10">
    <location>
        <position position="109"/>
    </location>
    <ligand>
        <name>Zn(2+)</name>
        <dbReference type="ChEBI" id="CHEBI:29105"/>
        <label>2</label>
    </ligand>
</feature>
<keyword evidence="5 10" id="KW-0862">Zinc</keyword>
<dbReference type="PANTHER" id="PTHR11239">
    <property type="entry name" value="DNA-DIRECTED RNA POLYMERASE"/>
    <property type="match status" value="1"/>
</dbReference>
<evidence type="ECO:0000256" key="11">
    <source>
        <dbReference type="PIRSR" id="PIRSR005586-2"/>
    </source>
</evidence>
<dbReference type="PROSITE" id="PS00466">
    <property type="entry name" value="ZF_TFIIS_1"/>
    <property type="match status" value="1"/>
</dbReference>
<feature type="zinc finger region" description="C4-type" evidence="11">
    <location>
        <begin position="9"/>
        <end position="33"/>
    </location>
</feature>
<feature type="binding site" evidence="10">
    <location>
        <position position="33"/>
    </location>
    <ligand>
        <name>Zn(2+)</name>
        <dbReference type="ChEBI" id="CHEBI:29105"/>
        <label>1</label>
    </ligand>
</feature>
<proteinExistence type="inferred from homology"/>
<keyword evidence="14" id="KW-1185">Reference proteome</keyword>
<dbReference type="GO" id="GO:0003676">
    <property type="term" value="F:nucleic acid binding"/>
    <property type="evidence" value="ECO:0007669"/>
    <property type="project" value="InterPro"/>
</dbReference>
<protein>
    <recommendedName>
        <fullName evidence="9">DNA-directed RNA polymerase subunit</fullName>
    </recommendedName>
</protein>
<keyword evidence="3 10" id="KW-0479">Metal-binding</keyword>
<evidence type="ECO:0000256" key="3">
    <source>
        <dbReference type="ARBA" id="ARBA00022723"/>
    </source>
</evidence>
<feature type="binding site" evidence="10">
    <location>
        <position position="12"/>
    </location>
    <ligand>
        <name>Zn(2+)</name>
        <dbReference type="ChEBI" id="CHEBI:29105"/>
        <label>1</label>
    </ligand>
</feature>
<dbReference type="GO" id="GO:0003899">
    <property type="term" value="F:DNA-directed RNA polymerase activity"/>
    <property type="evidence" value="ECO:0007669"/>
    <property type="project" value="InterPro"/>
</dbReference>
<dbReference type="InterPro" id="IPR001222">
    <property type="entry name" value="Znf_TFIIS"/>
</dbReference>
<organism evidence="13">
    <name type="scientific">Oppiella nova</name>
    <dbReference type="NCBI Taxonomy" id="334625"/>
    <lineage>
        <taxon>Eukaryota</taxon>
        <taxon>Metazoa</taxon>
        <taxon>Ecdysozoa</taxon>
        <taxon>Arthropoda</taxon>
        <taxon>Chelicerata</taxon>
        <taxon>Arachnida</taxon>
        <taxon>Acari</taxon>
        <taxon>Acariformes</taxon>
        <taxon>Sarcoptiformes</taxon>
        <taxon>Oribatida</taxon>
        <taxon>Brachypylina</taxon>
        <taxon>Oppioidea</taxon>
        <taxon>Oppiidae</taxon>
        <taxon>Oppiella</taxon>
    </lineage>
</organism>
<dbReference type="GO" id="GO:0005736">
    <property type="term" value="C:RNA polymerase I complex"/>
    <property type="evidence" value="ECO:0007669"/>
    <property type="project" value="TreeGrafter"/>
</dbReference>
<feature type="domain" description="TFIIS-type" evidence="12">
    <location>
        <begin position="77"/>
        <end position="117"/>
    </location>
</feature>
<evidence type="ECO:0000313" key="13">
    <source>
        <dbReference type="EMBL" id="CAD7645752.1"/>
    </source>
</evidence>